<protein>
    <submittedName>
        <fullName evidence="1">Uncharacterized protein</fullName>
    </submittedName>
</protein>
<proteinExistence type="predicted"/>
<reference evidence="1 2" key="1">
    <citation type="submission" date="2019-07" db="EMBL/GenBank/DDBJ databases">
        <title>Draft genome sequences of 15 bacterial species constituting the stable defined intestinal microbiota of the GM15 gnotobiotic mouse model.</title>
        <authorList>
            <person name="Elie C."/>
            <person name="Mathieu A."/>
            <person name="Saliou A."/>
            <person name="Darnaud M."/>
            <person name="Leulier F."/>
            <person name="Tamellini A."/>
        </authorList>
    </citation>
    <scope>NUCLEOTIDE SEQUENCE [LARGE SCALE GENOMIC DNA]</scope>
    <source>
        <strain evidence="2">ASF 502</strain>
    </source>
</reference>
<dbReference type="RefSeq" id="WP_157404279.1">
    <property type="nucleotide sequence ID" value="NZ_CASCYM010000019.1"/>
</dbReference>
<dbReference type="AlphaFoldDB" id="A0A9X5H650"/>
<organism evidence="1 2">
    <name type="scientific">Schaedlerella arabinosiphila</name>
    <dbReference type="NCBI Taxonomy" id="2044587"/>
    <lineage>
        <taxon>Bacteria</taxon>
        <taxon>Bacillati</taxon>
        <taxon>Bacillota</taxon>
        <taxon>Clostridia</taxon>
        <taxon>Lachnospirales</taxon>
        <taxon>Lachnospiraceae</taxon>
        <taxon>Schaedlerella</taxon>
    </lineage>
</organism>
<dbReference type="Proteomes" id="UP000474104">
    <property type="component" value="Unassembled WGS sequence"/>
</dbReference>
<name>A0A9X5H650_9FIRM</name>
<accession>A0A9X5H650</accession>
<dbReference type="EMBL" id="VIRB01000119">
    <property type="protein sequence ID" value="NDO70732.1"/>
    <property type="molecule type" value="Genomic_DNA"/>
</dbReference>
<evidence type="ECO:0000313" key="1">
    <source>
        <dbReference type="EMBL" id="NDO70732.1"/>
    </source>
</evidence>
<comment type="caution">
    <text evidence="1">The sequence shown here is derived from an EMBL/GenBank/DDBJ whole genome shotgun (WGS) entry which is preliminary data.</text>
</comment>
<dbReference type="OrthoDB" id="1769531at2"/>
<sequence>MIEEYTGVENYKGRADQRIWIMKQITVDNFQDMCKRIKQMQDNDSIVGSSNFGRLMDYLMKEDYDWIRAINSILEE</sequence>
<gene>
    <name evidence="1" type="ORF">FMM80_19595</name>
</gene>
<evidence type="ECO:0000313" key="2">
    <source>
        <dbReference type="Proteomes" id="UP000474104"/>
    </source>
</evidence>